<sequence>MASLLSSNPMLGEELVEDITRKAAGVFLWVRLVVRSLWQGLMNGDSLKDLQKRLQEIPAEVEEFYHTMLDKMSPMYRRDAARLFSILAHATEKWLLPVSLLQLSFAMDETLETAVKKSTKSIQLEEKSK</sequence>
<gene>
    <name evidence="1" type="ORF">LTR69_009743</name>
</gene>
<dbReference type="PANTHER" id="PTHR10039">
    <property type="entry name" value="AMELOGENIN"/>
    <property type="match status" value="1"/>
</dbReference>
<dbReference type="Proteomes" id="UP001345691">
    <property type="component" value="Unassembled WGS sequence"/>
</dbReference>
<evidence type="ECO:0000313" key="2">
    <source>
        <dbReference type="Proteomes" id="UP001345691"/>
    </source>
</evidence>
<dbReference type="EMBL" id="JAVRRF010000029">
    <property type="protein sequence ID" value="KAK5052405.1"/>
    <property type="molecule type" value="Genomic_DNA"/>
</dbReference>
<proteinExistence type="predicted"/>
<evidence type="ECO:0000313" key="1">
    <source>
        <dbReference type="EMBL" id="KAK5052405.1"/>
    </source>
</evidence>
<reference evidence="1 2" key="1">
    <citation type="submission" date="2023-08" db="EMBL/GenBank/DDBJ databases">
        <title>Black Yeasts Isolated from many extreme environments.</title>
        <authorList>
            <person name="Coleine C."/>
            <person name="Stajich J.E."/>
            <person name="Selbmann L."/>
        </authorList>
    </citation>
    <scope>NUCLEOTIDE SEQUENCE [LARGE SCALE GENOMIC DNA]</scope>
    <source>
        <strain evidence="1 2">CCFEE 6328</strain>
    </source>
</reference>
<name>A0ABR0IZG4_9EURO</name>
<comment type="caution">
    <text evidence="1">The sequence shown here is derived from an EMBL/GenBank/DDBJ whole genome shotgun (WGS) entry which is preliminary data.</text>
</comment>
<organism evidence="1 2">
    <name type="scientific">Exophiala sideris</name>
    <dbReference type="NCBI Taxonomy" id="1016849"/>
    <lineage>
        <taxon>Eukaryota</taxon>
        <taxon>Fungi</taxon>
        <taxon>Dikarya</taxon>
        <taxon>Ascomycota</taxon>
        <taxon>Pezizomycotina</taxon>
        <taxon>Eurotiomycetes</taxon>
        <taxon>Chaetothyriomycetidae</taxon>
        <taxon>Chaetothyriales</taxon>
        <taxon>Herpotrichiellaceae</taxon>
        <taxon>Exophiala</taxon>
    </lineage>
</organism>
<accession>A0ABR0IZG4</accession>
<protein>
    <submittedName>
        <fullName evidence="1">Uncharacterized protein</fullName>
    </submittedName>
</protein>
<dbReference type="PANTHER" id="PTHR10039:SF5">
    <property type="entry name" value="NACHT DOMAIN-CONTAINING PROTEIN"/>
    <property type="match status" value="1"/>
</dbReference>
<keyword evidence="2" id="KW-1185">Reference proteome</keyword>